<protein>
    <submittedName>
        <fullName evidence="6">Biotin--[acetyl-CoA-carboxylase] ligase</fullName>
        <ecNumber evidence="6">6.3.4.15</ecNumber>
    </submittedName>
</protein>
<keyword evidence="2" id="KW-0547">Nucleotide-binding</keyword>
<dbReference type="Pfam" id="PF02237">
    <property type="entry name" value="BPL_C"/>
    <property type="match status" value="1"/>
</dbReference>
<dbReference type="EMBL" id="CP025066">
    <property type="protein sequence ID" value="AUX10193.1"/>
    <property type="molecule type" value="Genomic_DNA"/>
</dbReference>
<dbReference type="NCBIfam" id="TIGR00121">
    <property type="entry name" value="birA_ligase"/>
    <property type="match status" value="1"/>
</dbReference>
<dbReference type="InterPro" id="IPR045864">
    <property type="entry name" value="aa-tRNA-synth_II/BPL/LPL"/>
</dbReference>
<dbReference type="Proteomes" id="UP000263012">
    <property type="component" value="Chromosome"/>
</dbReference>
<feature type="compositionally biased region" description="Basic and acidic residues" evidence="4">
    <location>
        <begin position="130"/>
        <end position="140"/>
    </location>
</feature>
<dbReference type="SUPFAM" id="SSF55681">
    <property type="entry name" value="Class II aaRS and biotin synthetases"/>
    <property type="match status" value="1"/>
</dbReference>
<dbReference type="InterPro" id="IPR004408">
    <property type="entry name" value="Biotin_CoA_COase_ligase"/>
</dbReference>
<dbReference type="KEGG" id="hdf:AArcSl_2573"/>
<name>A0A343TM71_9EURY</name>
<evidence type="ECO:0000256" key="1">
    <source>
        <dbReference type="ARBA" id="ARBA00022598"/>
    </source>
</evidence>
<keyword evidence="3" id="KW-0067">ATP-binding</keyword>
<keyword evidence="7" id="KW-1185">Reference proteome</keyword>
<proteinExistence type="predicted"/>
<feature type="region of interest" description="Disordered" evidence="4">
    <location>
        <begin position="125"/>
        <end position="146"/>
    </location>
</feature>
<dbReference type="InterPro" id="IPR003142">
    <property type="entry name" value="BPL_C"/>
</dbReference>
<dbReference type="AlphaFoldDB" id="A0A343TM71"/>
<dbReference type="RefSeq" id="WP_245883252.1">
    <property type="nucleotide sequence ID" value="NZ_CP025066.1"/>
</dbReference>
<accession>A0A343TM71</accession>
<evidence type="ECO:0000313" key="6">
    <source>
        <dbReference type="EMBL" id="AUX10193.1"/>
    </source>
</evidence>
<dbReference type="PANTHER" id="PTHR12835">
    <property type="entry name" value="BIOTIN PROTEIN LIGASE"/>
    <property type="match status" value="1"/>
</dbReference>
<dbReference type="Pfam" id="PF03099">
    <property type="entry name" value="BPL_LplA_LipB"/>
    <property type="match status" value="1"/>
</dbReference>
<evidence type="ECO:0000256" key="2">
    <source>
        <dbReference type="ARBA" id="ARBA00022741"/>
    </source>
</evidence>
<dbReference type="InterPro" id="IPR008988">
    <property type="entry name" value="Transcriptional_repressor_C"/>
</dbReference>
<dbReference type="InterPro" id="IPR004143">
    <property type="entry name" value="BPL_LPL_catalytic"/>
</dbReference>
<dbReference type="CDD" id="cd16442">
    <property type="entry name" value="BPL"/>
    <property type="match status" value="1"/>
</dbReference>
<evidence type="ECO:0000313" key="7">
    <source>
        <dbReference type="Proteomes" id="UP000263012"/>
    </source>
</evidence>
<feature type="domain" description="BPL/LPL catalytic" evidence="5">
    <location>
        <begin position="11"/>
        <end position="215"/>
    </location>
</feature>
<dbReference type="EC" id="6.3.4.15" evidence="6"/>
<sequence>MDEETADDGVAAFAATLQGSTDAPYAIEAHESVPSTNERARELAALGRTDVAVIADEQTRGRGRRDRGWTGPPGGIYASILLSPDRPPADAPLFTLAGAVAAVRACEDVGVDAGIKWPNDVIVEADDDHNENGTGDRETSGRGGRKLAGVLTETETEGDRLSWLVVGVGINANVDPGVLPPGATSLRGTLGEDVDRQVAIRELLDRFHELASDPDAVLPAWRERAITLGRRVRVETEDGTIEGTAVDVTRPGALVIETPTGRRTVHTGECSHLRRVASGTDASETDPTETDSY</sequence>
<keyword evidence="1 6" id="KW-0436">Ligase</keyword>
<dbReference type="GO" id="GO:0004077">
    <property type="term" value="F:biotin--[biotin carboxyl-carrier protein] ligase activity"/>
    <property type="evidence" value="ECO:0007669"/>
    <property type="project" value="UniProtKB-EC"/>
</dbReference>
<reference evidence="7" key="1">
    <citation type="submission" date="2017-11" db="EMBL/GenBank/DDBJ databases">
        <title>Phenotypic and genomic properties of facultatively anaerobic sulfur-reducing natronoarchaea from hypersaline soda lakes.</title>
        <authorList>
            <person name="Sorokin D.Y."/>
            <person name="Kublanov I.V."/>
            <person name="Roman P."/>
            <person name="Sinninghe Damste J.S."/>
            <person name="Golyshin P.N."/>
            <person name="Rojo D."/>
            <person name="Ciordia S."/>
            <person name="Mena M.D.C."/>
            <person name="Ferrer M."/>
            <person name="Messina E."/>
            <person name="Smedile F."/>
            <person name="La Spada G."/>
            <person name="La Cono V."/>
            <person name="Yakimov M.M."/>
        </authorList>
    </citation>
    <scope>NUCLEOTIDE SEQUENCE [LARGE SCALE GENOMIC DNA]</scope>
    <source>
        <strain evidence="7">AArc-Sl</strain>
    </source>
</reference>
<dbReference type="GO" id="GO:0005524">
    <property type="term" value="F:ATP binding"/>
    <property type="evidence" value="ECO:0007669"/>
    <property type="project" value="UniProtKB-KW"/>
</dbReference>
<evidence type="ECO:0000259" key="5">
    <source>
        <dbReference type="PROSITE" id="PS51733"/>
    </source>
</evidence>
<organism evidence="6 7">
    <name type="scientific">Halalkaliarchaeum desulfuricum</name>
    <dbReference type="NCBI Taxonomy" id="2055893"/>
    <lineage>
        <taxon>Archaea</taxon>
        <taxon>Methanobacteriati</taxon>
        <taxon>Methanobacteriota</taxon>
        <taxon>Stenosarchaea group</taxon>
        <taxon>Halobacteria</taxon>
        <taxon>Halobacteriales</taxon>
        <taxon>Haloferacaceae</taxon>
        <taxon>Halalkaliarchaeum</taxon>
    </lineage>
</organism>
<dbReference type="GeneID" id="37878930"/>
<dbReference type="PANTHER" id="PTHR12835:SF5">
    <property type="entry name" value="BIOTIN--PROTEIN LIGASE"/>
    <property type="match status" value="1"/>
</dbReference>
<dbReference type="GO" id="GO:0005737">
    <property type="term" value="C:cytoplasm"/>
    <property type="evidence" value="ECO:0007669"/>
    <property type="project" value="TreeGrafter"/>
</dbReference>
<dbReference type="Gene3D" id="2.30.30.100">
    <property type="match status" value="1"/>
</dbReference>
<dbReference type="Gene3D" id="3.30.930.10">
    <property type="entry name" value="Bira Bifunctional Protein, Domain 2"/>
    <property type="match status" value="1"/>
</dbReference>
<dbReference type="PROSITE" id="PS51733">
    <property type="entry name" value="BPL_LPL_CATALYTIC"/>
    <property type="match status" value="1"/>
</dbReference>
<dbReference type="SUPFAM" id="SSF50037">
    <property type="entry name" value="C-terminal domain of transcriptional repressors"/>
    <property type="match status" value="1"/>
</dbReference>
<evidence type="ECO:0000256" key="3">
    <source>
        <dbReference type="ARBA" id="ARBA00022840"/>
    </source>
</evidence>
<evidence type="ECO:0000256" key="4">
    <source>
        <dbReference type="SAM" id="MobiDB-lite"/>
    </source>
</evidence>
<gene>
    <name evidence="6" type="primary">birA</name>
    <name evidence="6" type="ORF">AArcSl_2573</name>
</gene>